<dbReference type="SMART" id="SM00530">
    <property type="entry name" value="HTH_XRE"/>
    <property type="match status" value="1"/>
</dbReference>
<evidence type="ECO:0000259" key="2">
    <source>
        <dbReference type="PROSITE" id="PS50943"/>
    </source>
</evidence>
<dbReference type="OrthoDB" id="9812495at2"/>
<dbReference type="Proteomes" id="UP000319267">
    <property type="component" value="Unassembled WGS sequence"/>
</dbReference>
<dbReference type="Pfam" id="PF01381">
    <property type="entry name" value="HTH_3"/>
    <property type="match status" value="1"/>
</dbReference>
<keyword evidence="1" id="KW-0238">DNA-binding</keyword>
<dbReference type="Gene3D" id="1.10.260.40">
    <property type="entry name" value="lambda repressor-like DNA-binding domains"/>
    <property type="match status" value="1"/>
</dbReference>
<dbReference type="GO" id="GO:0003677">
    <property type="term" value="F:DNA binding"/>
    <property type="evidence" value="ECO:0007669"/>
    <property type="project" value="UniProtKB-KW"/>
</dbReference>
<accession>A0A521EWU6</accession>
<dbReference type="AlphaFoldDB" id="A0A521EWU6"/>
<dbReference type="SUPFAM" id="SSF47413">
    <property type="entry name" value="lambda repressor-like DNA-binding domains"/>
    <property type="match status" value="1"/>
</dbReference>
<name>A0A521EWU6_9FLAO</name>
<gene>
    <name evidence="3" type="ORF">SAMN06265220_105205</name>
</gene>
<reference evidence="3 4" key="1">
    <citation type="submission" date="2017-05" db="EMBL/GenBank/DDBJ databases">
        <authorList>
            <person name="Varghese N."/>
            <person name="Submissions S."/>
        </authorList>
    </citation>
    <scope>NUCLEOTIDE SEQUENCE [LARGE SCALE GENOMIC DNA]</scope>
    <source>
        <strain evidence="3 4">DSM 29982</strain>
    </source>
</reference>
<dbReference type="InterPro" id="IPR001646">
    <property type="entry name" value="5peptide_repeat"/>
</dbReference>
<dbReference type="Pfam" id="PF13599">
    <property type="entry name" value="Pentapeptide_4"/>
    <property type="match status" value="1"/>
</dbReference>
<dbReference type="InterPro" id="IPR010982">
    <property type="entry name" value="Lambda_DNA-bd_dom_sf"/>
</dbReference>
<dbReference type="CDD" id="cd00093">
    <property type="entry name" value="HTH_XRE"/>
    <property type="match status" value="1"/>
</dbReference>
<evidence type="ECO:0000313" key="3">
    <source>
        <dbReference type="EMBL" id="SMO88366.1"/>
    </source>
</evidence>
<evidence type="ECO:0000256" key="1">
    <source>
        <dbReference type="ARBA" id="ARBA00023125"/>
    </source>
</evidence>
<organism evidence="3 4">
    <name type="scientific">Flavobacterium nitrogenifigens</name>
    <dbReference type="NCBI Taxonomy" id="1617283"/>
    <lineage>
        <taxon>Bacteria</taxon>
        <taxon>Pseudomonadati</taxon>
        <taxon>Bacteroidota</taxon>
        <taxon>Flavobacteriia</taxon>
        <taxon>Flavobacteriales</taxon>
        <taxon>Flavobacteriaceae</taxon>
        <taxon>Flavobacterium</taxon>
    </lineage>
</organism>
<sequence>MLNSQSIGNKIVAARKKVNLSQAELAQKVSISPQAVGKWERGESMPDITTLNRLAEILGVDLNYFSDSFQTEKNVTPFIEKISKETGESAKNNPSEKFDWNWDMSQGNWIDADFSGLKNLKEKFSSSNMKNCKFIKSDLSGLILGKNNIEACDFSNSDIRNTKIQSSNLSNNQFKNCYFIDANIFKSNIEKCNFSEADFSGAEILESNLESSTVNDVVWKFTKFCKSNISNIVFTGAFEDCHFENCSFYGVKFQDATILNTFFKYNDRFKKVQFINCKVDKITYAFLKNNQANLTGISILEDIDKQ</sequence>
<protein>
    <submittedName>
        <fullName evidence="3">Uncharacterized protein YjbI, contains pentapeptide repeats</fullName>
    </submittedName>
</protein>
<keyword evidence="4" id="KW-1185">Reference proteome</keyword>
<dbReference type="EMBL" id="FXTQ01000005">
    <property type="protein sequence ID" value="SMO88366.1"/>
    <property type="molecule type" value="Genomic_DNA"/>
</dbReference>
<feature type="domain" description="HTH cro/C1-type" evidence="2">
    <location>
        <begin position="11"/>
        <end position="65"/>
    </location>
</feature>
<dbReference type="Gene3D" id="2.160.20.80">
    <property type="entry name" value="E3 ubiquitin-protein ligase SopA"/>
    <property type="match status" value="1"/>
</dbReference>
<dbReference type="InterPro" id="IPR001387">
    <property type="entry name" value="Cro/C1-type_HTH"/>
</dbReference>
<proteinExistence type="predicted"/>
<dbReference type="PANTHER" id="PTHR46558">
    <property type="entry name" value="TRACRIPTIONAL REGULATORY PROTEIN-RELATED-RELATED"/>
    <property type="match status" value="1"/>
</dbReference>
<evidence type="ECO:0000313" key="4">
    <source>
        <dbReference type="Proteomes" id="UP000319267"/>
    </source>
</evidence>
<dbReference type="PANTHER" id="PTHR46558:SF13">
    <property type="entry name" value="HTH-TYPE TRANSCRIPTIONAL REGULATOR IMMR"/>
    <property type="match status" value="1"/>
</dbReference>
<dbReference type="PROSITE" id="PS50943">
    <property type="entry name" value="HTH_CROC1"/>
    <property type="match status" value="1"/>
</dbReference>
<dbReference type="SUPFAM" id="SSF141571">
    <property type="entry name" value="Pentapeptide repeat-like"/>
    <property type="match status" value="2"/>
</dbReference>